<dbReference type="InterPro" id="IPR000719">
    <property type="entry name" value="Prot_kinase_dom"/>
</dbReference>
<dbReference type="InterPro" id="IPR055414">
    <property type="entry name" value="LRR_R13L4/SHOC2-like"/>
</dbReference>
<dbReference type="Gene3D" id="1.10.510.10">
    <property type="entry name" value="Transferase(Phosphotransferase) domain 1"/>
    <property type="match status" value="1"/>
</dbReference>
<evidence type="ECO:0000256" key="10">
    <source>
        <dbReference type="ARBA" id="ARBA00022729"/>
    </source>
</evidence>
<evidence type="ECO:0000256" key="6">
    <source>
        <dbReference type="ARBA" id="ARBA00022527"/>
    </source>
</evidence>
<evidence type="ECO:0000256" key="3">
    <source>
        <dbReference type="ARBA" id="ARBA00009592"/>
    </source>
</evidence>
<dbReference type="PROSITE" id="PS00108">
    <property type="entry name" value="PROTEIN_KINASE_ST"/>
    <property type="match status" value="1"/>
</dbReference>
<dbReference type="SUPFAM" id="SSF56112">
    <property type="entry name" value="Protein kinase-like (PK-like)"/>
    <property type="match status" value="1"/>
</dbReference>
<dbReference type="FunFam" id="1.10.510.10:FF:000309">
    <property type="entry name" value="Leucine-rich repeat receptor-like protein kinase"/>
    <property type="match status" value="1"/>
</dbReference>
<evidence type="ECO:0000256" key="7">
    <source>
        <dbReference type="ARBA" id="ARBA00022614"/>
    </source>
</evidence>
<keyword evidence="17 24" id="KW-0675">Receptor</keyword>
<keyword evidence="5" id="KW-1003">Cell membrane</keyword>
<dbReference type="FunFam" id="3.80.10.10:FF:000041">
    <property type="entry name" value="LRR receptor-like serine/threonine-protein kinase ERECTA"/>
    <property type="match status" value="1"/>
</dbReference>
<dbReference type="Gene3D" id="3.30.200.20">
    <property type="entry name" value="Phosphorylase Kinase, domain 1"/>
    <property type="match status" value="1"/>
</dbReference>
<keyword evidence="16 22" id="KW-0472">Membrane</keyword>
<dbReference type="FunFam" id="3.80.10.10:FF:000470">
    <property type="entry name" value="LRR receptor-like serine/threonine-protein kinase RPK2"/>
    <property type="match status" value="1"/>
</dbReference>
<keyword evidence="12 21" id="KW-0547">Nucleotide-binding</keyword>
<feature type="binding site" evidence="21">
    <location>
        <position position="807"/>
    </location>
    <ligand>
        <name>ATP</name>
        <dbReference type="ChEBI" id="CHEBI:30616"/>
    </ligand>
</feature>
<comment type="catalytic activity">
    <reaction evidence="20">
        <text>L-seryl-[protein] + ATP = O-phospho-L-seryl-[protein] + ADP + H(+)</text>
        <dbReference type="Rhea" id="RHEA:17989"/>
        <dbReference type="Rhea" id="RHEA-COMP:9863"/>
        <dbReference type="Rhea" id="RHEA-COMP:11604"/>
        <dbReference type="ChEBI" id="CHEBI:15378"/>
        <dbReference type="ChEBI" id="CHEBI:29999"/>
        <dbReference type="ChEBI" id="CHEBI:30616"/>
        <dbReference type="ChEBI" id="CHEBI:83421"/>
        <dbReference type="ChEBI" id="CHEBI:456216"/>
        <dbReference type="EC" id="2.7.11.1"/>
    </reaction>
</comment>
<keyword evidence="8" id="KW-0808">Transferase</keyword>
<evidence type="ECO:0000256" key="14">
    <source>
        <dbReference type="ARBA" id="ARBA00022840"/>
    </source>
</evidence>
<name>A0A833QZZ1_9POAL</name>
<dbReference type="PRINTS" id="PR00019">
    <property type="entry name" value="LEURICHRPT"/>
</dbReference>
<comment type="catalytic activity">
    <reaction evidence="19">
        <text>L-threonyl-[protein] + ATP = O-phospho-L-threonyl-[protein] + ADP + H(+)</text>
        <dbReference type="Rhea" id="RHEA:46608"/>
        <dbReference type="Rhea" id="RHEA-COMP:11060"/>
        <dbReference type="Rhea" id="RHEA-COMP:11605"/>
        <dbReference type="ChEBI" id="CHEBI:15378"/>
        <dbReference type="ChEBI" id="CHEBI:30013"/>
        <dbReference type="ChEBI" id="CHEBI:30616"/>
        <dbReference type="ChEBI" id="CHEBI:61977"/>
        <dbReference type="ChEBI" id="CHEBI:456216"/>
        <dbReference type="EC" id="2.7.11.1"/>
    </reaction>
</comment>
<keyword evidence="6" id="KW-0723">Serine/threonine-protein kinase</keyword>
<dbReference type="SMART" id="SM00220">
    <property type="entry name" value="S_TKc"/>
    <property type="match status" value="1"/>
</dbReference>
<dbReference type="FunFam" id="3.80.10.10:FF:000213">
    <property type="entry name" value="Tyrosine-sulfated glycopeptide receptor 1"/>
    <property type="match status" value="1"/>
</dbReference>
<dbReference type="PANTHER" id="PTHR48056">
    <property type="entry name" value="LRR RECEPTOR-LIKE SERINE/THREONINE-PROTEIN KINASE-RELATED"/>
    <property type="match status" value="1"/>
</dbReference>
<dbReference type="InterPro" id="IPR050647">
    <property type="entry name" value="Plant_LRR-RLKs"/>
</dbReference>
<dbReference type="SMART" id="SM00369">
    <property type="entry name" value="LRR_TYP"/>
    <property type="match status" value="7"/>
</dbReference>
<protein>
    <recommendedName>
        <fullName evidence="4">non-specific serine/threonine protein kinase</fullName>
        <ecNumber evidence="4">2.7.11.1</ecNumber>
    </recommendedName>
</protein>
<keyword evidence="18" id="KW-0325">Glycoprotein</keyword>
<dbReference type="GO" id="GO:0005886">
    <property type="term" value="C:plasma membrane"/>
    <property type="evidence" value="ECO:0007669"/>
    <property type="project" value="UniProtKB-SubCell"/>
</dbReference>
<dbReference type="PANTHER" id="PTHR48056:SF18">
    <property type="entry name" value="NON-SPECIFIC SERINE_THREONINE PROTEIN KINASE"/>
    <property type="match status" value="1"/>
</dbReference>
<dbReference type="InterPro" id="IPR013210">
    <property type="entry name" value="LRR_N_plant-typ"/>
</dbReference>
<evidence type="ECO:0000256" key="2">
    <source>
        <dbReference type="ARBA" id="ARBA00008684"/>
    </source>
</evidence>
<dbReference type="FunFam" id="3.80.10.10:FF:000129">
    <property type="entry name" value="Leucine-rich repeat receptor-like kinase"/>
    <property type="match status" value="1"/>
</dbReference>
<proteinExistence type="inferred from homology"/>
<dbReference type="Proteomes" id="UP000623129">
    <property type="component" value="Unassembled WGS sequence"/>
</dbReference>
<evidence type="ECO:0000256" key="11">
    <source>
        <dbReference type="ARBA" id="ARBA00022737"/>
    </source>
</evidence>
<dbReference type="Pfam" id="PF00560">
    <property type="entry name" value="LRR_1"/>
    <property type="match status" value="5"/>
</dbReference>
<dbReference type="Pfam" id="PF23598">
    <property type="entry name" value="LRR_14"/>
    <property type="match status" value="1"/>
</dbReference>
<dbReference type="GO" id="GO:0005524">
    <property type="term" value="F:ATP binding"/>
    <property type="evidence" value="ECO:0007669"/>
    <property type="project" value="UniProtKB-UniRule"/>
</dbReference>
<dbReference type="Gene3D" id="3.80.10.10">
    <property type="entry name" value="Ribonuclease Inhibitor"/>
    <property type="match status" value="4"/>
</dbReference>
<evidence type="ECO:0000256" key="5">
    <source>
        <dbReference type="ARBA" id="ARBA00022475"/>
    </source>
</evidence>
<comment type="similarity">
    <text evidence="2">Belongs to the protein kinase superfamily. Ser/Thr protein kinase family.</text>
</comment>
<dbReference type="GO" id="GO:0051606">
    <property type="term" value="P:detection of stimulus"/>
    <property type="evidence" value="ECO:0007669"/>
    <property type="project" value="UniProtKB-ARBA"/>
</dbReference>
<dbReference type="GO" id="GO:0004674">
    <property type="term" value="F:protein serine/threonine kinase activity"/>
    <property type="evidence" value="ECO:0007669"/>
    <property type="project" value="UniProtKB-KW"/>
</dbReference>
<accession>A0A833QZZ1</accession>
<dbReference type="EC" id="2.7.11.1" evidence="4"/>
<evidence type="ECO:0000256" key="21">
    <source>
        <dbReference type="PROSITE-ProRule" id="PRU10141"/>
    </source>
</evidence>
<keyword evidence="15 22" id="KW-1133">Transmembrane helix</keyword>
<evidence type="ECO:0000256" key="22">
    <source>
        <dbReference type="SAM" id="Phobius"/>
    </source>
</evidence>
<keyword evidence="25" id="KW-1185">Reference proteome</keyword>
<evidence type="ECO:0000256" key="16">
    <source>
        <dbReference type="ARBA" id="ARBA00023136"/>
    </source>
</evidence>
<sequence length="1070" mass="116898">MLLFGRGTCLHVVTKIMILTNATTKTLFLVLALLSVFHPNTACTDQERQTLLSFLNSLSTPLKSWNATSESDCCKWEGITCNTSTSVTEISLPSKGLAGEISPFLSNLTNLSYLNLSSNYLSGPLPVELLSLSTSLKVLDVSFNKLSGGIPGFENPVIQVLNISSNFFTGLLPIINATSLVSLNATNNSLTGQIPDYLCTHSPFLASLAISYNRFSGEISPGVGNCTALRDFHAGSNTLTGSLPDELFKLASLEYLCLSTNRIYGSLNGALIAQLQNLLSLDLGTNILTGSIPESIGQLNKLRYLHLSNNNITGTLPPTIENCTDLRQLNLRENNFTGSLQFINFTKFSSLQLLDLYNNSFTGEIPESIYTCTNLNALRLSSNNLSGQISPVIGNLKALSFLSLSANYFVNITGTLQILSKCKNLTALLISRIFIGEAVPIEPTWENGFENIQILSMGGSNLTGTIPSWISKLTKLQVLDISSNHLTGQIPDWLGSLPCLFYLDLSHNNLLGSIPQSITHLPLLDSVHKIRQLDPGYLELPLYRKPFNGSRQQYKQLTALPPTVALGNNQLNGTIPQEIGRLTMLLVLDLSQNSMSGTIPGSMGSLTNLEILELSRNNLTGLIPASLSQLHFLSTFSVASNNLSGPIPTGGQFDTFSSSSYEGNSNLCGLMVMRKCSNPSNGENKTPLTSKRFNKKTVIAVVLGIFFGVAAVVLLLGYCLTSGRRAKHKLNDDKIGLPASSFNSFTEVQFDLINDADLVMVKGETDISFQDILTATSNFDQSSIIGCGGFGLVYKAELVSGAILAIKRLSGSSWLMEREFKAEVEALSVAQHENLVPLKGYCIHGDLRLLIYSYMENGSLDDWLHDQGNHASDSDSDSDSDVNCQLDWPTRLRIAQGSSRGLSYIHEVCRPHIVHRDIKSSNILLDKKFNAHVADFGLARLIHPYQTHVTTELIGTLGYIPPEYGQGCVATLRGDIYSFGVVMLELLTSKRAVEVLPNRSIELVQWVRELKSVGREAEVFDPYLRGKGYDREMLKVLDVACICVDYNPINRPSIQQVVQWLQNADASLLS</sequence>
<dbReference type="Pfam" id="PF00069">
    <property type="entry name" value="Pkinase"/>
    <property type="match status" value="1"/>
</dbReference>
<keyword evidence="11" id="KW-0677">Repeat</keyword>
<evidence type="ECO:0000256" key="1">
    <source>
        <dbReference type="ARBA" id="ARBA00004251"/>
    </source>
</evidence>
<evidence type="ECO:0000256" key="20">
    <source>
        <dbReference type="ARBA" id="ARBA00048679"/>
    </source>
</evidence>
<evidence type="ECO:0000256" key="4">
    <source>
        <dbReference type="ARBA" id="ARBA00012513"/>
    </source>
</evidence>
<dbReference type="InterPro" id="IPR008271">
    <property type="entry name" value="Ser/Thr_kinase_AS"/>
</dbReference>
<gene>
    <name evidence="24" type="ORF">FCM35_KLT07589</name>
</gene>
<evidence type="ECO:0000256" key="13">
    <source>
        <dbReference type="ARBA" id="ARBA00022777"/>
    </source>
</evidence>
<keyword evidence="13" id="KW-0418">Kinase</keyword>
<organism evidence="24 25">
    <name type="scientific">Carex littledalei</name>
    <dbReference type="NCBI Taxonomy" id="544730"/>
    <lineage>
        <taxon>Eukaryota</taxon>
        <taxon>Viridiplantae</taxon>
        <taxon>Streptophyta</taxon>
        <taxon>Embryophyta</taxon>
        <taxon>Tracheophyta</taxon>
        <taxon>Spermatophyta</taxon>
        <taxon>Magnoliopsida</taxon>
        <taxon>Liliopsida</taxon>
        <taxon>Poales</taxon>
        <taxon>Cyperaceae</taxon>
        <taxon>Cyperoideae</taxon>
        <taxon>Cariceae</taxon>
        <taxon>Carex</taxon>
        <taxon>Carex subgen. Euthyceras</taxon>
    </lineage>
</organism>
<dbReference type="SUPFAM" id="SSF52047">
    <property type="entry name" value="RNI-like"/>
    <property type="match status" value="1"/>
</dbReference>
<comment type="caution">
    <text evidence="24">The sequence shown here is derived from an EMBL/GenBank/DDBJ whole genome shotgun (WGS) entry which is preliminary data.</text>
</comment>
<dbReference type="InterPro" id="IPR003591">
    <property type="entry name" value="Leu-rich_rpt_typical-subtyp"/>
</dbReference>
<feature type="domain" description="Protein kinase" evidence="23">
    <location>
        <begin position="779"/>
        <end position="1068"/>
    </location>
</feature>
<dbReference type="SUPFAM" id="SSF52058">
    <property type="entry name" value="L domain-like"/>
    <property type="match status" value="1"/>
</dbReference>
<dbReference type="InterPro" id="IPR032675">
    <property type="entry name" value="LRR_dom_sf"/>
</dbReference>
<evidence type="ECO:0000313" key="25">
    <source>
        <dbReference type="Proteomes" id="UP000623129"/>
    </source>
</evidence>
<evidence type="ECO:0000259" key="23">
    <source>
        <dbReference type="PROSITE" id="PS50011"/>
    </source>
</evidence>
<dbReference type="PROSITE" id="PS00107">
    <property type="entry name" value="PROTEIN_KINASE_ATP"/>
    <property type="match status" value="1"/>
</dbReference>
<evidence type="ECO:0000256" key="12">
    <source>
        <dbReference type="ARBA" id="ARBA00022741"/>
    </source>
</evidence>
<dbReference type="GO" id="GO:0033612">
    <property type="term" value="F:receptor serine/threonine kinase binding"/>
    <property type="evidence" value="ECO:0007669"/>
    <property type="project" value="TreeGrafter"/>
</dbReference>
<evidence type="ECO:0000256" key="15">
    <source>
        <dbReference type="ARBA" id="ARBA00022989"/>
    </source>
</evidence>
<dbReference type="InterPro" id="IPR001611">
    <property type="entry name" value="Leu-rich_rpt"/>
</dbReference>
<evidence type="ECO:0000313" key="24">
    <source>
        <dbReference type="EMBL" id="KAF3327471.1"/>
    </source>
</evidence>
<feature type="transmembrane region" description="Helical" evidence="22">
    <location>
        <begin position="698"/>
        <end position="720"/>
    </location>
</feature>
<dbReference type="EMBL" id="SWLB01000017">
    <property type="protein sequence ID" value="KAF3327471.1"/>
    <property type="molecule type" value="Genomic_DNA"/>
</dbReference>
<evidence type="ECO:0000256" key="8">
    <source>
        <dbReference type="ARBA" id="ARBA00022679"/>
    </source>
</evidence>
<evidence type="ECO:0000256" key="9">
    <source>
        <dbReference type="ARBA" id="ARBA00022692"/>
    </source>
</evidence>
<dbReference type="InterPro" id="IPR011009">
    <property type="entry name" value="Kinase-like_dom_sf"/>
</dbReference>
<dbReference type="InterPro" id="IPR017441">
    <property type="entry name" value="Protein_kinase_ATP_BS"/>
</dbReference>
<evidence type="ECO:0000256" key="17">
    <source>
        <dbReference type="ARBA" id="ARBA00023170"/>
    </source>
</evidence>
<keyword evidence="10" id="KW-0732">Signal</keyword>
<dbReference type="AlphaFoldDB" id="A0A833QZZ1"/>
<keyword evidence="7" id="KW-0433">Leucine-rich repeat</keyword>
<comment type="subcellular location">
    <subcellularLocation>
        <location evidence="1">Cell membrane</location>
        <topology evidence="1">Single-pass type I membrane protein</topology>
    </subcellularLocation>
</comment>
<evidence type="ECO:0000256" key="19">
    <source>
        <dbReference type="ARBA" id="ARBA00047899"/>
    </source>
</evidence>
<dbReference type="Pfam" id="PF08263">
    <property type="entry name" value="LRRNT_2"/>
    <property type="match status" value="1"/>
</dbReference>
<evidence type="ECO:0000256" key="18">
    <source>
        <dbReference type="ARBA" id="ARBA00023180"/>
    </source>
</evidence>
<dbReference type="PROSITE" id="PS50011">
    <property type="entry name" value="PROTEIN_KINASE_DOM"/>
    <property type="match status" value="1"/>
</dbReference>
<keyword evidence="14 21" id="KW-0067">ATP-binding</keyword>
<keyword evidence="9 22" id="KW-0812">Transmembrane</keyword>
<reference evidence="24" key="1">
    <citation type="submission" date="2020-01" db="EMBL/GenBank/DDBJ databases">
        <title>Genome sequence of Kobresia littledalei, the first chromosome-level genome in the family Cyperaceae.</title>
        <authorList>
            <person name="Qu G."/>
        </authorList>
    </citation>
    <scope>NUCLEOTIDE SEQUENCE</scope>
    <source>
        <strain evidence="24">C.B.Clarke</strain>
        <tissue evidence="24">Leaf</tissue>
    </source>
</reference>
<comment type="similarity">
    <text evidence="3">Belongs to the RLP family.</text>
</comment>
<dbReference type="OrthoDB" id="647974at2759"/>